<dbReference type="Proteomes" id="UP000321513">
    <property type="component" value="Unassembled WGS sequence"/>
</dbReference>
<accession>A0A512B968</accession>
<dbReference type="AlphaFoldDB" id="A0A512B968"/>
<organism evidence="2 3">
    <name type="scientific">Segetibacter aerophilus</name>
    <dbReference type="NCBI Taxonomy" id="670293"/>
    <lineage>
        <taxon>Bacteria</taxon>
        <taxon>Pseudomonadati</taxon>
        <taxon>Bacteroidota</taxon>
        <taxon>Chitinophagia</taxon>
        <taxon>Chitinophagales</taxon>
        <taxon>Chitinophagaceae</taxon>
        <taxon>Segetibacter</taxon>
    </lineage>
</organism>
<evidence type="ECO:0000313" key="2">
    <source>
        <dbReference type="EMBL" id="GEO08502.1"/>
    </source>
</evidence>
<proteinExistence type="predicted"/>
<dbReference type="RefSeq" id="WP_147202557.1">
    <property type="nucleotide sequence ID" value="NZ_BJYT01000002.1"/>
</dbReference>
<reference evidence="2 3" key="1">
    <citation type="submission" date="2019-07" db="EMBL/GenBank/DDBJ databases">
        <title>Whole genome shotgun sequence of Segetibacter aerophilus NBRC 106135.</title>
        <authorList>
            <person name="Hosoyama A."/>
            <person name="Uohara A."/>
            <person name="Ohji S."/>
            <person name="Ichikawa N."/>
        </authorList>
    </citation>
    <scope>NUCLEOTIDE SEQUENCE [LARGE SCALE GENOMIC DNA]</scope>
    <source>
        <strain evidence="2 3">NBRC 106135</strain>
    </source>
</reference>
<evidence type="ECO:0000313" key="3">
    <source>
        <dbReference type="Proteomes" id="UP000321513"/>
    </source>
</evidence>
<keyword evidence="3" id="KW-1185">Reference proteome</keyword>
<name>A0A512B968_9BACT</name>
<feature type="region of interest" description="Disordered" evidence="1">
    <location>
        <begin position="36"/>
        <end position="104"/>
    </location>
</feature>
<feature type="compositionally biased region" description="Basic and acidic residues" evidence="1">
    <location>
        <begin position="89"/>
        <end position="104"/>
    </location>
</feature>
<protein>
    <submittedName>
        <fullName evidence="2">Uncharacterized protein</fullName>
    </submittedName>
</protein>
<dbReference type="EMBL" id="BJYT01000002">
    <property type="protein sequence ID" value="GEO08502.1"/>
    <property type="molecule type" value="Genomic_DNA"/>
</dbReference>
<comment type="caution">
    <text evidence="2">The sequence shown here is derived from an EMBL/GenBank/DDBJ whole genome shotgun (WGS) entry which is preliminary data.</text>
</comment>
<sequence length="104" mass="10642">MLTIEGITLPVLSPETEDVAIAENDLLPTEAQVTGTGKLVITNTGGSSASEGGMGSGSEDDREKGSLTQPGEKGGSASTDDDDDTTFDPIKKGAKEAEKAKDKE</sequence>
<gene>
    <name evidence="2" type="ORF">SAE01_09980</name>
</gene>
<evidence type="ECO:0000256" key="1">
    <source>
        <dbReference type="SAM" id="MobiDB-lite"/>
    </source>
</evidence>